<dbReference type="KEGG" id="plon:Pla110_31580"/>
<dbReference type="RefSeq" id="WP_144996742.1">
    <property type="nucleotide sequence ID" value="NZ_CP036281.1"/>
</dbReference>
<sequence>MPAFTAQCPTCKAKFKIPDDSLIGKKTHCKKCGGAMVLKPEGDAEPEEGESSITDEIRTLQPIASRRQSVSSKKAPPAPKEKSKAKPDRPKVKADKRVLMISLVATISLLIVVAFLMAAFIFLPQLFNSDVSPDGEDAPAVEADP</sequence>
<feature type="transmembrane region" description="Helical" evidence="2">
    <location>
        <begin position="98"/>
        <end position="123"/>
    </location>
</feature>
<keyword evidence="2" id="KW-1133">Transmembrane helix</keyword>
<organism evidence="3 4">
    <name type="scientific">Polystyrenella longa</name>
    <dbReference type="NCBI Taxonomy" id="2528007"/>
    <lineage>
        <taxon>Bacteria</taxon>
        <taxon>Pseudomonadati</taxon>
        <taxon>Planctomycetota</taxon>
        <taxon>Planctomycetia</taxon>
        <taxon>Planctomycetales</taxon>
        <taxon>Planctomycetaceae</taxon>
        <taxon>Polystyrenella</taxon>
    </lineage>
</organism>
<evidence type="ECO:0000256" key="1">
    <source>
        <dbReference type="SAM" id="MobiDB-lite"/>
    </source>
</evidence>
<dbReference type="AlphaFoldDB" id="A0A518CQB2"/>
<keyword evidence="4" id="KW-1185">Reference proteome</keyword>
<proteinExistence type="predicted"/>
<name>A0A518CQB2_9PLAN</name>
<keyword evidence="2" id="KW-0472">Membrane</keyword>
<protein>
    <recommendedName>
        <fullName evidence="5">Zinc finger/thioredoxin putative domain-containing protein</fullName>
    </recommendedName>
</protein>
<evidence type="ECO:0000313" key="3">
    <source>
        <dbReference type="EMBL" id="QDU81417.1"/>
    </source>
</evidence>
<reference evidence="3 4" key="1">
    <citation type="submission" date="2019-02" db="EMBL/GenBank/DDBJ databases">
        <title>Deep-cultivation of Planctomycetes and their phenomic and genomic characterization uncovers novel biology.</title>
        <authorList>
            <person name="Wiegand S."/>
            <person name="Jogler M."/>
            <person name="Boedeker C."/>
            <person name="Pinto D."/>
            <person name="Vollmers J."/>
            <person name="Rivas-Marin E."/>
            <person name="Kohn T."/>
            <person name="Peeters S.H."/>
            <person name="Heuer A."/>
            <person name="Rast P."/>
            <person name="Oberbeckmann S."/>
            <person name="Bunk B."/>
            <person name="Jeske O."/>
            <person name="Meyerdierks A."/>
            <person name="Storesund J.E."/>
            <person name="Kallscheuer N."/>
            <person name="Luecker S."/>
            <person name="Lage O.M."/>
            <person name="Pohl T."/>
            <person name="Merkel B.J."/>
            <person name="Hornburger P."/>
            <person name="Mueller R.-W."/>
            <person name="Bruemmer F."/>
            <person name="Labrenz M."/>
            <person name="Spormann A.M."/>
            <person name="Op den Camp H."/>
            <person name="Overmann J."/>
            <person name="Amann R."/>
            <person name="Jetten M.S.M."/>
            <person name="Mascher T."/>
            <person name="Medema M.H."/>
            <person name="Devos D.P."/>
            <person name="Kaster A.-K."/>
            <person name="Ovreas L."/>
            <person name="Rohde M."/>
            <person name="Galperin M.Y."/>
            <person name="Jogler C."/>
        </authorList>
    </citation>
    <scope>NUCLEOTIDE SEQUENCE [LARGE SCALE GENOMIC DNA]</scope>
    <source>
        <strain evidence="3 4">Pla110</strain>
    </source>
</reference>
<feature type="compositionally biased region" description="Basic and acidic residues" evidence="1">
    <location>
        <begin position="79"/>
        <end position="92"/>
    </location>
</feature>
<keyword evidence="2" id="KW-0812">Transmembrane</keyword>
<evidence type="ECO:0008006" key="5">
    <source>
        <dbReference type="Google" id="ProtNLM"/>
    </source>
</evidence>
<feature type="region of interest" description="Disordered" evidence="1">
    <location>
        <begin position="35"/>
        <end position="92"/>
    </location>
</feature>
<accession>A0A518CQB2</accession>
<dbReference type="Proteomes" id="UP000317178">
    <property type="component" value="Chromosome"/>
</dbReference>
<gene>
    <name evidence="3" type="ORF">Pla110_31580</name>
</gene>
<dbReference type="EMBL" id="CP036281">
    <property type="protein sequence ID" value="QDU81417.1"/>
    <property type="molecule type" value="Genomic_DNA"/>
</dbReference>
<dbReference type="OrthoDB" id="291932at2"/>
<evidence type="ECO:0000313" key="4">
    <source>
        <dbReference type="Proteomes" id="UP000317178"/>
    </source>
</evidence>
<evidence type="ECO:0000256" key="2">
    <source>
        <dbReference type="SAM" id="Phobius"/>
    </source>
</evidence>